<dbReference type="OMA" id="TIRMENR"/>
<accession>A0A5K1V926</accession>
<dbReference type="InterPro" id="IPR005913">
    <property type="entry name" value="dTDP_dehydrorham_reduct"/>
</dbReference>
<evidence type="ECO:0000313" key="2">
    <source>
        <dbReference type="EMBL" id="GAT91463.1"/>
    </source>
</evidence>
<dbReference type="AlphaFoldDB" id="A0A5K1V926"/>
<evidence type="ECO:0000259" key="1">
    <source>
        <dbReference type="Pfam" id="PF01370"/>
    </source>
</evidence>
<dbReference type="VEuPathDB" id="AmoebaDB:EHI_152130"/>
<dbReference type="PANTHER" id="PTHR10491">
    <property type="entry name" value="DTDP-4-DEHYDRORHAMNOSE REDUCTASE"/>
    <property type="match status" value="1"/>
</dbReference>
<name>A0A5K1V926_ENTHI</name>
<organism evidence="2 3">
    <name type="scientific">Entamoeba histolytica</name>
    <dbReference type="NCBI Taxonomy" id="5759"/>
    <lineage>
        <taxon>Eukaryota</taxon>
        <taxon>Amoebozoa</taxon>
        <taxon>Evosea</taxon>
        <taxon>Archamoebae</taxon>
        <taxon>Mastigamoebida</taxon>
        <taxon>Entamoebidae</taxon>
        <taxon>Entamoeba</taxon>
    </lineage>
</organism>
<proteinExistence type="predicted"/>
<dbReference type="GO" id="GO:0006556">
    <property type="term" value="P:S-adenosylmethionine biosynthetic process"/>
    <property type="evidence" value="ECO:0007669"/>
    <property type="project" value="TreeGrafter"/>
</dbReference>
<dbReference type="CDD" id="cd05254">
    <property type="entry name" value="dTDP_HR_like_SDR_e"/>
    <property type="match status" value="1"/>
</dbReference>
<dbReference type="GO" id="GO:0048269">
    <property type="term" value="C:methionine adenosyltransferase complex"/>
    <property type="evidence" value="ECO:0007669"/>
    <property type="project" value="TreeGrafter"/>
</dbReference>
<dbReference type="EMBL" id="BDEQ01000001">
    <property type="protein sequence ID" value="GAT91463.1"/>
    <property type="molecule type" value="Genomic_DNA"/>
</dbReference>
<sequence>MKFLVYGGKGWIGGIIINMLKKDGHEVFVGEARLEERERVLKEIEDFQPDRIINCAGKTGRPNVDWCEDHKQETIRSNVLGTINLVDCAYLHHIHVTNFATGCIYEYDEKHPMYSGIGFVEEDEPNFKGSFYSYTKGLVEKILVNYPNLLNLRLRMPISDDLNPRSFITKILHYAKVVNIPNSMSVLTDLLPTAIDMSIKQTTGLLNFVNPGAISHNEILDLYKQYIDPKYTYVNFSLEEQSKILKAGRSNNELNTDKFLQMYPNIPNIKDSIIGVFKRMKVNLDREREK</sequence>
<protein>
    <recommendedName>
        <fullName evidence="1">NAD-dependent epimerase/dehydratase domain-containing protein</fullName>
    </recommendedName>
</protein>
<gene>
    <name evidence="2" type="ORF">CL6EHI_152130</name>
</gene>
<dbReference type="VEuPathDB" id="AmoebaDB:KM1_057850"/>
<dbReference type="Pfam" id="PF01370">
    <property type="entry name" value="Epimerase"/>
    <property type="match status" value="1"/>
</dbReference>
<dbReference type="PANTHER" id="PTHR10491:SF4">
    <property type="entry name" value="METHIONINE ADENOSYLTRANSFERASE 2 SUBUNIT BETA"/>
    <property type="match status" value="1"/>
</dbReference>
<dbReference type="VEuPathDB" id="AmoebaDB:EHI7A_026870"/>
<dbReference type="InterPro" id="IPR001509">
    <property type="entry name" value="Epimerase_deHydtase"/>
</dbReference>
<dbReference type="VEuPathDB" id="AmoebaDB:EHI5A_025410"/>
<dbReference type="Proteomes" id="UP000078387">
    <property type="component" value="Unassembled WGS sequence"/>
</dbReference>
<dbReference type="GO" id="GO:0048270">
    <property type="term" value="F:methionine adenosyltransferase regulator activity"/>
    <property type="evidence" value="ECO:0007669"/>
    <property type="project" value="TreeGrafter"/>
</dbReference>
<dbReference type="SUPFAM" id="SSF51735">
    <property type="entry name" value="NAD(P)-binding Rossmann-fold domains"/>
    <property type="match status" value="1"/>
</dbReference>
<feature type="domain" description="NAD-dependent epimerase/dehydratase" evidence="1">
    <location>
        <begin position="4"/>
        <end position="147"/>
    </location>
</feature>
<dbReference type="VEuPathDB" id="AmoebaDB:EHI8A_134490"/>
<dbReference type="Gene3D" id="3.40.50.720">
    <property type="entry name" value="NAD(P)-binding Rossmann-like Domain"/>
    <property type="match status" value="1"/>
</dbReference>
<dbReference type="InterPro" id="IPR036291">
    <property type="entry name" value="NAD(P)-bd_dom_sf"/>
</dbReference>
<evidence type="ECO:0000313" key="3">
    <source>
        <dbReference type="Proteomes" id="UP000078387"/>
    </source>
</evidence>
<comment type="caution">
    <text evidence="2">The sequence shown here is derived from an EMBL/GenBank/DDBJ whole genome shotgun (WGS) entry which is preliminary data.</text>
</comment>
<reference evidence="2 3" key="1">
    <citation type="submission" date="2016-05" db="EMBL/GenBank/DDBJ databases">
        <title>First whole genome sequencing of Entamoeba histolytica HM1:IMSS-clone-6.</title>
        <authorList>
            <person name="Mukherjee Avik.K."/>
            <person name="Izumyama S."/>
            <person name="Nakada-Tsukui K."/>
            <person name="Nozaki T."/>
        </authorList>
    </citation>
    <scope>NUCLEOTIDE SEQUENCE [LARGE SCALE GENOMIC DNA]</scope>
    <source>
        <strain evidence="2 3">HM1:IMSS clone 6</strain>
    </source>
</reference>